<keyword evidence="6" id="KW-0418">Kinase</keyword>
<keyword evidence="8" id="KW-0157">Chromophore</keyword>
<dbReference type="Pfam" id="PF02518">
    <property type="entry name" value="HATPase_c"/>
    <property type="match status" value="1"/>
</dbReference>
<dbReference type="InterPro" id="IPR013515">
    <property type="entry name" value="Phytochrome_cen-reg"/>
</dbReference>
<dbReference type="InterPro" id="IPR004358">
    <property type="entry name" value="Sig_transdc_His_kin-like_C"/>
</dbReference>
<dbReference type="InterPro" id="IPR005467">
    <property type="entry name" value="His_kinase_dom"/>
</dbReference>
<evidence type="ECO:0000256" key="12">
    <source>
        <dbReference type="SAM" id="MobiDB-lite"/>
    </source>
</evidence>
<dbReference type="OrthoDB" id="2015534at2759"/>
<dbReference type="InterPro" id="IPR013654">
    <property type="entry name" value="PAS_2"/>
</dbReference>
<dbReference type="Pfam" id="PF00072">
    <property type="entry name" value="Response_reg"/>
    <property type="match status" value="1"/>
</dbReference>
<dbReference type="SUPFAM" id="SSF47384">
    <property type="entry name" value="Homodimeric domain of signal transducing histidine kinase"/>
    <property type="match status" value="1"/>
</dbReference>
<evidence type="ECO:0000256" key="3">
    <source>
        <dbReference type="ARBA" id="ARBA00022606"/>
    </source>
</evidence>
<evidence type="ECO:0000256" key="4">
    <source>
        <dbReference type="ARBA" id="ARBA00022679"/>
    </source>
</evidence>
<dbReference type="PROSITE" id="PS50046">
    <property type="entry name" value="PHYTOCHROME_2"/>
    <property type="match status" value="1"/>
</dbReference>
<evidence type="ECO:0000256" key="1">
    <source>
        <dbReference type="ARBA" id="ARBA00022543"/>
    </source>
</evidence>
<feature type="domain" description="Histidine kinase" evidence="14">
    <location>
        <begin position="982"/>
        <end position="1263"/>
    </location>
</feature>
<feature type="compositionally biased region" description="Polar residues" evidence="12">
    <location>
        <begin position="67"/>
        <end position="82"/>
    </location>
</feature>
<evidence type="ECO:0000256" key="11">
    <source>
        <dbReference type="PROSITE-ProRule" id="PRU00169"/>
    </source>
</evidence>
<dbReference type="Pfam" id="PF08446">
    <property type="entry name" value="PAS_2"/>
    <property type="match status" value="1"/>
</dbReference>
<feature type="compositionally biased region" description="Polar residues" evidence="12">
    <location>
        <begin position="1267"/>
        <end position="1281"/>
    </location>
</feature>
<reference evidence="16 17" key="1">
    <citation type="journal article" date="2011" name="J. Gen. Appl. Microbiol.">
        <title>Draft genome sequencing of the enigmatic basidiomycete Mixia osmundae.</title>
        <authorList>
            <person name="Nishida H."/>
            <person name="Nagatsuka Y."/>
            <person name="Sugiyama J."/>
        </authorList>
    </citation>
    <scope>NUCLEOTIDE SEQUENCE [LARGE SCALE GENOMIC DNA]</scope>
    <source>
        <strain evidence="17">CBS 9802 / IAM 14324 / JCM 22182 / KY 12970</strain>
    </source>
</reference>
<dbReference type="SUPFAM" id="SSF52172">
    <property type="entry name" value="CheY-like"/>
    <property type="match status" value="1"/>
</dbReference>
<feature type="compositionally biased region" description="Low complexity" evidence="12">
    <location>
        <begin position="86"/>
        <end position="107"/>
    </location>
</feature>
<evidence type="ECO:0000256" key="7">
    <source>
        <dbReference type="ARBA" id="ARBA00022840"/>
    </source>
</evidence>
<dbReference type="SUPFAM" id="SSF55874">
    <property type="entry name" value="ATPase domain of HSP90 chaperone/DNA topoisomerase II/histidine kinase"/>
    <property type="match status" value="1"/>
</dbReference>
<comment type="caution">
    <text evidence="16">The sequence shown here is derived from an EMBL/GenBank/DDBJ whole genome shotgun (WGS) entry which is preliminary data.</text>
</comment>
<feature type="compositionally biased region" description="Low complexity" evidence="12">
    <location>
        <begin position="159"/>
        <end position="170"/>
    </location>
</feature>
<evidence type="ECO:0000259" key="15">
    <source>
        <dbReference type="PROSITE" id="PS50110"/>
    </source>
</evidence>
<evidence type="ECO:0000256" key="2">
    <source>
        <dbReference type="ARBA" id="ARBA00022553"/>
    </source>
</evidence>
<feature type="region of interest" description="Disordered" evidence="12">
    <location>
        <begin position="1"/>
        <end position="175"/>
    </location>
</feature>
<dbReference type="InParanoid" id="G7DZB3"/>
<name>G7DZB3_MIXOS</name>
<dbReference type="GO" id="GO:0005524">
    <property type="term" value="F:ATP binding"/>
    <property type="evidence" value="ECO:0007669"/>
    <property type="project" value="UniProtKB-KW"/>
</dbReference>
<dbReference type="Proteomes" id="UP000009131">
    <property type="component" value="Unassembled WGS sequence"/>
</dbReference>
<dbReference type="HOGENOM" id="CLU_000445_50_4_1"/>
<dbReference type="InterPro" id="IPR003594">
    <property type="entry name" value="HATPase_dom"/>
</dbReference>
<dbReference type="PRINTS" id="PR00344">
    <property type="entry name" value="BCTRLSENSOR"/>
</dbReference>
<dbReference type="GO" id="GO:0006355">
    <property type="term" value="P:regulation of DNA-templated transcription"/>
    <property type="evidence" value="ECO:0007669"/>
    <property type="project" value="InterPro"/>
</dbReference>
<evidence type="ECO:0000256" key="8">
    <source>
        <dbReference type="ARBA" id="ARBA00022991"/>
    </source>
</evidence>
<dbReference type="InterPro" id="IPR016132">
    <property type="entry name" value="Phyto_chromo_attachment"/>
</dbReference>
<dbReference type="InterPro" id="IPR036890">
    <property type="entry name" value="HATPase_C_sf"/>
</dbReference>
<evidence type="ECO:0000259" key="13">
    <source>
        <dbReference type="PROSITE" id="PS50046"/>
    </source>
</evidence>
<dbReference type="InterPro" id="IPR011006">
    <property type="entry name" value="CheY-like_superfamily"/>
</dbReference>
<dbReference type="Gene3D" id="3.30.565.10">
    <property type="entry name" value="Histidine kinase-like ATPase, C-terminal domain"/>
    <property type="match status" value="1"/>
</dbReference>
<dbReference type="InterPro" id="IPR003661">
    <property type="entry name" value="HisK_dim/P_dom"/>
</dbReference>
<feature type="modified residue" description="4-aspartylphosphate" evidence="11">
    <location>
        <position position="1494"/>
    </location>
</feature>
<dbReference type="EMBL" id="BABT02000068">
    <property type="protein sequence ID" value="GAA95923.1"/>
    <property type="molecule type" value="Genomic_DNA"/>
</dbReference>
<dbReference type="GO" id="GO:0000155">
    <property type="term" value="F:phosphorelay sensor kinase activity"/>
    <property type="evidence" value="ECO:0007669"/>
    <property type="project" value="InterPro"/>
</dbReference>
<dbReference type="SUPFAM" id="SSF55785">
    <property type="entry name" value="PYP-like sensor domain (PAS domain)"/>
    <property type="match status" value="1"/>
</dbReference>
<dbReference type="InterPro" id="IPR003018">
    <property type="entry name" value="GAF"/>
</dbReference>
<dbReference type="Gene3D" id="3.30.450.20">
    <property type="entry name" value="PAS domain"/>
    <property type="match status" value="1"/>
</dbReference>
<evidence type="ECO:0000313" key="16">
    <source>
        <dbReference type="EMBL" id="GAA95923.1"/>
    </source>
</evidence>
<dbReference type="InterPro" id="IPR043150">
    <property type="entry name" value="Phytochrome_PHY_sf"/>
</dbReference>
<evidence type="ECO:0000256" key="10">
    <source>
        <dbReference type="ARBA" id="ARBA00023170"/>
    </source>
</evidence>
<gene>
    <name evidence="16" type="primary">Mo02581</name>
    <name evidence="16" type="ORF">E5Q_02581</name>
</gene>
<keyword evidence="7" id="KW-0067">ATP-binding</keyword>
<dbReference type="Gene3D" id="3.40.50.2300">
    <property type="match status" value="1"/>
</dbReference>
<feature type="compositionally biased region" description="Polar residues" evidence="12">
    <location>
        <begin position="1336"/>
        <end position="1354"/>
    </location>
</feature>
<feature type="compositionally biased region" description="Low complexity" evidence="12">
    <location>
        <begin position="119"/>
        <end position="141"/>
    </location>
</feature>
<feature type="compositionally biased region" description="Polar residues" evidence="12">
    <location>
        <begin position="204"/>
        <end position="218"/>
    </location>
</feature>
<evidence type="ECO:0000256" key="6">
    <source>
        <dbReference type="ARBA" id="ARBA00022777"/>
    </source>
</evidence>
<dbReference type="STRING" id="764103.G7DZB3"/>
<dbReference type="PANTHER" id="PTHR43065:SF10">
    <property type="entry name" value="PEROXIDE STRESS-ACTIVATED HISTIDINE KINASE MAK3"/>
    <property type="match status" value="1"/>
</dbReference>
<dbReference type="InterPro" id="IPR001789">
    <property type="entry name" value="Sig_transdc_resp-reg_receiver"/>
</dbReference>
<dbReference type="SMART" id="SM00387">
    <property type="entry name" value="HATPase_c"/>
    <property type="match status" value="1"/>
</dbReference>
<keyword evidence="9" id="KW-0902">Two-component regulatory system</keyword>
<feature type="domain" description="Response regulatory" evidence="15">
    <location>
        <begin position="1444"/>
        <end position="1577"/>
    </location>
</feature>
<accession>G7DZB3</accession>
<feature type="compositionally biased region" description="Low complexity" evidence="12">
    <location>
        <begin position="1289"/>
        <end position="1299"/>
    </location>
</feature>
<sequence length="1615" mass="175157">MAATHRPSSTSPEPGSSPTLNRAQAAAQASGTREIESTDYAYKSGAASPRRSPMSTMTRTDSGDASPDTSEAGSRGFSQSGTPLMGSQGNSTVSSSSTARRSSLTGRPLSKATRPVLRATKTAGTLETTTGSQSSASAARRTTSHTEKPSDFPWGFPRSATGDGSATSAAYPDMLQSDESISRQALDYSVGGSERIFPIRSIINDPTLSSPPIQTASIKSPVLGGQPLKSARSESASNASAWVQGQRNSTANAARRGPGSTYSSHSHLSNRELESPGESSQPTRQRTSAADPLSSVTSMADTRNDDDDDLHGDPDERRGRGVQLQGGSVVSGTDMPAGGDIMQRARLSRELGESEAGPSQPYMTVRFEHIETADGHMVVTGREGQIATCEDEPIHIPGSIQSYGVLIAFEDDGEGNLIVKQVSENVGHLLGLPAHHLFDLKSFTEVLDEDQEEVLRENMEMLEDRTTDDLIDTGPHTFQLSGSGAIGSGPDDGDNKLEWDCWAALHIPSPDTRPNLYILELELDNDVDNPLMTELDELPTDAERGGLAGEPYEPTKEDLIQSTTNICKPLKSLVRFKKSKTASRMASVDILKVLTQINDQLDKAHDLETFLKLAIGVVKEITGFHRVMIYQFDNQWNGQVVAELVDWTRTRDLYRGLHFPASDIPAQARELYRINKVRSLYDRDQPTARLVCCSKAELDFPLDMTHSHLRAMSPIHLRYLANMGVRASTSISIIAFGALWGLIACHTYGRYGQRVSFPVRQLCRILGNGISRNLERLSYAQRLHSRKLINTAPSAANPGGYIVAKAEDLLSLFDADFGLLSIGGEAKILGPLSNSQEVLAILEYLKRRCFLSMQVSQDITSDFPDIHYPAGFQIISGMLVVPLTSGGKDFITFFRQGQLKHVHWAGNPYEKVNQEGAHAHLEPRKSFKMWSETVRGQCRAWTDEQLETASVLCLVYGKFISVWREKQAAVQTSQLTNLLLSNASHEVRTPLNHILNYLEMALDGPLEADTKDHLTKSYDASRTLVHVINDLLDLTRTEQGNALFLQEPMDLRSTIQDAVGVHKKEAERRGLEFKIAEIGPRIPSTVLGDRARVKQIVGNVAANAVKHTSEGEVTIELSVLERESESQSMRSSSKSSQAESHEAGENSETSSSLVAGMLLPPPGPEAGSSASAGSMKISITITDTGCGIAPDKLETIFREFEEVSPVEPTPSEEQGMEPHKRPAGVGLGLAVVARIINTLDGQLRVESKVEKGSRFTIILPFTRAIGGTTQPGSSALSNSSRGPPRKKSLGSAGSQASGASEIDSIVEAMATSHLDSPHQKPPSSPSLQRGFDGTGIFQSFNAGAQATRPRQPSSMIPIDRGAEGPGAHVSVEDSSMPLRALRVDENEVSSSVDVKGRQTGFQSSPILRDSSAQMAGNQIISADRRDSATTTISTGSVTSPERLRVLVVDDDLVNRMILFRQLGKDGHEVVLTVHGKDGLDKLREDYAFDVIIMDLQMPIIDGREATRQIRVLEKSGDLKLVSSRVSHSGNGGRIPIIAFSASLPERDRKEIADTGFDGWILKPLNLARLRSLFLGLSDSHIRRKDVYRPGRWERGGWLASSTVANQASDPVDVSP</sequence>
<dbReference type="OMA" id="WVMKPIN"/>
<feature type="region of interest" description="Disordered" evidence="12">
    <location>
        <begin position="202"/>
        <end position="339"/>
    </location>
</feature>
<dbReference type="CDD" id="cd00082">
    <property type="entry name" value="HisKA"/>
    <property type="match status" value="1"/>
</dbReference>
<keyword evidence="3" id="KW-0716">Sensory transduction</keyword>
<evidence type="ECO:0000256" key="5">
    <source>
        <dbReference type="ARBA" id="ARBA00022741"/>
    </source>
</evidence>
<feature type="domain" description="Phytochrome chromophore attachment site" evidence="13">
    <location>
        <begin position="606"/>
        <end position="768"/>
    </location>
</feature>
<dbReference type="SUPFAM" id="SSF55781">
    <property type="entry name" value="GAF domain-like"/>
    <property type="match status" value="2"/>
</dbReference>
<feature type="compositionally biased region" description="Polar residues" evidence="12">
    <location>
        <begin position="243"/>
        <end position="252"/>
    </location>
</feature>
<keyword evidence="1" id="KW-0600">Photoreceptor protein</keyword>
<dbReference type="Gene3D" id="3.30.450.40">
    <property type="match status" value="1"/>
</dbReference>
<reference evidence="16 17" key="2">
    <citation type="journal article" date="2012" name="Open Biol.">
        <title>Characteristics of nucleosomes and linker DNA regions on the genome of the basidiomycete Mixia osmundae revealed by mono- and dinucleosome mapping.</title>
        <authorList>
            <person name="Nishida H."/>
            <person name="Kondo S."/>
            <person name="Matsumoto T."/>
            <person name="Suzuki Y."/>
            <person name="Yoshikawa H."/>
            <person name="Taylor T.D."/>
            <person name="Sugiyama J."/>
        </authorList>
    </citation>
    <scope>NUCLEOTIDE SEQUENCE [LARGE SCALE GENOMIC DNA]</scope>
    <source>
        <strain evidence="17">CBS 9802 / IAM 14324 / JCM 22182 / KY 12970</strain>
    </source>
</reference>
<proteinExistence type="predicted"/>
<evidence type="ECO:0008006" key="18">
    <source>
        <dbReference type="Google" id="ProtNLM"/>
    </source>
</evidence>
<dbReference type="Gene3D" id="3.30.450.270">
    <property type="match status" value="1"/>
</dbReference>
<keyword evidence="4" id="KW-0808">Transferase</keyword>
<feature type="compositionally biased region" description="Low complexity" evidence="12">
    <location>
        <begin position="321"/>
        <end position="332"/>
    </location>
</feature>
<dbReference type="PROSITE" id="PS50109">
    <property type="entry name" value="HIS_KIN"/>
    <property type="match status" value="1"/>
</dbReference>
<dbReference type="PROSITE" id="PS50110">
    <property type="entry name" value="RESPONSE_REGULATORY"/>
    <property type="match status" value="1"/>
</dbReference>
<dbReference type="InterPro" id="IPR029016">
    <property type="entry name" value="GAF-like_dom_sf"/>
</dbReference>
<feature type="compositionally biased region" description="Low complexity" evidence="12">
    <location>
        <begin position="1126"/>
        <end position="1138"/>
    </location>
</feature>
<keyword evidence="17" id="KW-1185">Reference proteome</keyword>
<dbReference type="GO" id="GO:0009584">
    <property type="term" value="P:detection of visible light"/>
    <property type="evidence" value="ECO:0007669"/>
    <property type="project" value="InterPro"/>
</dbReference>
<protein>
    <recommendedName>
        <fullName evidence="18">Phytochrome</fullName>
    </recommendedName>
</protein>
<organism evidence="16 17">
    <name type="scientific">Mixia osmundae (strain CBS 9802 / IAM 14324 / JCM 22182 / KY 12970)</name>
    <dbReference type="NCBI Taxonomy" id="764103"/>
    <lineage>
        <taxon>Eukaryota</taxon>
        <taxon>Fungi</taxon>
        <taxon>Dikarya</taxon>
        <taxon>Basidiomycota</taxon>
        <taxon>Pucciniomycotina</taxon>
        <taxon>Mixiomycetes</taxon>
        <taxon>Mixiales</taxon>
        <taxon>Mixiaceae</taxon>
        <taxon>Mixia</taxon>
    </lineage>
</organism>
<evidence type="ECO:0000259" key="14">
    <source>
        <dbReference type="PROSITE" id="PS50109"/>
    </source>
</evidence>
<feature type="region of interest" description="Disordered" evidence="12">
    <location>
        <begin position="1312"/>
        <end position="1371"/>
    </location>
</feature>
<evidence type="ECO:0000313" key="17">
    <source>
        <dbReference type="Proteomes" id="UP000009131"/>
    </source>
</evidence>
<keyword evidence="5" id="KW-0547">Nucleotide-binding</keyword>
<dbReference type="SMART" id="SM00448">
    <property type="entry name" value="REC"/>
    <property type="match status" value="1"/>
</dbReference>
<feature type="compositionally biased region" description="Polar residues" evidence="12">
    <location>
        <begin position="277"/>
        <end position="288"/>
    </location>
</feature>
<dbReference type="PANTHER" id="PTHR43065">
    <property type="entry name" value="SENSOR HISTIDINE KINASE"/>
    <property type="match status" value="1"/>
</dbReference>
<feature type="region of interest" description="Disordered" evidence="12">
    <location>
        <begin position="1266"/>
        <end position="1299"/>
    </location>
</feature>
<dbReference type="Pfam" id="PF00360">
    <property type="entry name" value="PHY"/>
    <property type="match status" value="1"/>
</dbReference>
<dbReference type="InterPro" id="IPR036097">
    <property type="entry name" value="HisK_dim/P_sf"/>
</dbReference>
<evidence type="ECO:0000256" key="9">
    <source>
        <dbReference type="ARBA" id="ARBA00023012"/>
    </source>
</evidence>
<dbReference type="CDD" id="cd17546">
    <property type="entry name" value="REC_hyHK_CKI1_RcsC-like"/>
    <property type="match status" value="1"/>
</dbReference>
<keyword evidence="2 11" id="KW-0597">Phosphoprotein</keyword>
<feature type="region of interest" description="Disordered" evidence="12">
    <location>
        <begin position="1120"/>
        <end position="1171"/>
    </location>
</feature>
<dbReference type="Pfam" id="PF00512">
    <property type="entry name" value="HisKA"/>
    <property type="match status" value="1"/>
</dbReference>
<dbReference type="eggNOG" id="KOG0519">
    <property type="taxonomic scope" value="Eukaryota"/>
</dbReference>
<dbReference type="InterPro" id="IPR035965">
    <property type="entry name" value="PAS-like_dom_sf"/>
</dbReference>
<feature type="compositionally biased region" description="Low complexity" evidence="12">
    <location>
        <begin position="7"/>
        <end position="19"/>
    </location>
</feature>
<dbReference type="SMART" id="SM00388">
    <property type="entry name" value="HisKA"/>
    <property type="match status" value="1"/>
</dbReference>
<dbReference type="Pfam" id="PF01590">
    <property type="entry name" value="GAF"/>
    <property type="match status" value="1"/>
</dbReference>
<dbReference type="RefSeq" id="XP_014571207.1">
    <property type="nucleotide sequence ID" value="XM_014715721.1"/>
</dbReference>
<keyword evidence="10" id="KW-0675">Receptor</keyword>
<dbReference type="Gene3D" id="1.10.287.130">
    <property type="match status" value="1"/>
</dbReference>
<dbReference type="GO" id="GO:0009881">
    <property type="term" value="F:photoreceptor activity"/>
    <property type="evidence" value="ECO:0007669"/>
    <property type="project" value="UniProtKB-KW"/>
</dbReference>